<dbReference type="PANTHER" id="PTHR33281">
    <property type="entry name" value="UPF0187 PROTEIN YNEE"/>
    <property type="match status" value="1"/>
</dbReference>
<keyword evidence="6" id="KW-0406">Ion transport</keyword>
<evidence type="ECO:0000256" key="1">
    <source>
        <dbReference type="ARBA" id="ARBA00004651"/>
    </source>
</evidence>
<evidence type="ECO:0000256" key="8">
    <source>
        <dbReference type="ARBA" id="ARBA00034708"/>
    </source>
</evidence>
<dbReference type="RefSeq" id="WP_019597692.1">
    <property type="nucleotide sequence ID" value="NZ_FNQC01000007.1"/>
</dbReference>
<dbReference type="EMBL" id="FNQC01000007">
    <property type="protein sequence ID" value="SDZ18607.1"/>
    <property type="molecule type" value="Genomic_DNA"/>
</dbReference>
<evidence type="ECO:0000256" key="7">
    <source>
        <dbReference type="ARBA" id="ARBA00023136"/>
    </source>
</evidence>
<proteinExistence type="inferred from homology"/>
<dbReference type="PANTHER" id="PTHR33281:SF19">
    <property type="entry name" value="VOLTAGE-DEPENDENT ANION CHANNEL-FORMING PROTEIN YNEE"/>
    <property type="match status" value="1"/>
</dbReference>
<feature type="transmembrane region" description="Helical" evidence="9">
    <location>
        <begin position="231"/>
        <end position="254"/>
    </location>
</feature>
<comment type="caution">
    <text evidence="10">The sequence shown here is derived from an EMBL/GenBank/DDBJ whole genome shotgun (WGS) entry which is preliminary data.</text>
</comment>
<feature type="transmembrane region" description="Helical" evidence="9">
    <location>
        <begin position="20"/>
        <end position="39"/>
    </location>
</feature>
<evidence type="ECO:0000256" key="5">
    <source>
        <dbReference type="ARBA" id="ARBA00022989"/>
    </source>
</evidence>
<evidence type="ECO:0000256" key="4">
    <source>
        <dbReference type="ARBA" id="ARBA00022692"/>
    </source>
</evidence>
<name>A0A1H3QYV2_9BACT</name>
<keyword evidence="2" id="KW-0813">Transport</keyword>
<dbReference type="Proteomes" id="UP000199663">
    <property type="component" value="Unassembled WGS sequence"/>
</dbReference>
<reference evidence="10 11" key="1">
    <citation type="submission" date="2016-10" db="EMBL/GenBank/DDBJ databases">
        <authorList>
            <person name="Varghese N."/>
            <person name="Submissions S."/>
        </authorList>
    </citation>
    <scope>NUCLEOTIDE SEQUENCE [LARGE SCALE GENOMIC DNA]</scope>
    <source>
        <strain evidence="10 11">DSM 17997</strain>
    </source>
</reference>
<evidence type="ECO:0000256" key="2">
    <source>
        <dbReference type="ARBA" id="ARBA00022448"/>
    </source>
</evidence>
<dbReference type="InterPro" id="IPR044669">
    <property type="entry name" value="YneE/VCCN1/2-like"/>
</dbReference>
<evidence type="ECO:0000313" key="10">
    <source>
        <dbReference type="EMBL" id="SDZ18607.1"/>
    </source>
</evidence>
<dbReference type="Pfam" id="PF25539">
    <property type="entry name" value="Bestrophin_2"/>
    <property type="match status" value="1"/>
</dbReference>
<keyword evidence="4 9" id="KW-0812">Transmembrane</keyword>
<evidence type="ECO:0000313" key="11">
    <source>
        <dbReference type="Proteomes" id="UP000199663"/>
    </source>
</evidence>
<comment type="similarity">
    <text evidence="8">Belongs to the anion channel-forming bestrophin (TC 1.A.46) family.</text>
</comment>
<accession>A0A1H3QYV2</accession>
<keyword evidence="3" id="KW-1003">Cell membrane</keyword>
<keyword evidence="5 9" id="KW-1133">Transmembrane helix</keyword>
<keyword evidence="7 9" id="KW-0472">Membrane</keyword>
<comment type="subcellular location">
    <subcellularLocation>
        <location evidence="1">Cell membrane</location>
        <topology evidence="1">Multi-pass membrane protein</topology>
    </subcellularLocation>
</comment>
<feature type="transmembrane region" description="Helical" evidence="9">
    <location>
        <begin position="260"/>
        <end position="279"/>
    </location>
</feature>
<feature type="transmembrane region" description="Helical" evidence="9">
    <location>
        <begin position="45"/>
        <end position="61"/>
    </location>
</feature>
<evidence type="ECO:0000256" key="3">
    <source>
        <dbReference type="ARBA" id="ARBA00022475"/>
    </source>
</evidence>
<keyword evidence="11" id="KW-1185">Reference proteome</keyword>
<evidence type="ECO:0000256" key="6">
    <source>
        <dbReference type="ARBA" id="ARBA00023065"/>
    </source>
</evidence>
<sequence>MYVKRHYSFWMTVKWSKKPLLYGILYAAVIVLVFEITFLEFTLPWEPISVIGIAVAFYLGFKNNSSYDRTWEARKIWGSIVNNSRTFTTAILTMVETKDAATAKELKKKIVYRHIAWVHALNHTLRKKRTWEHPEDPLKMIFTPTFRDNYSRELSEILAHFISPSEWDNLKSKSNVAAQILKTQSETLQKLKEDGLVSDYKHVWLHEIIGKLYDDQGMCERIKNFPLPRQYASVALWMNYVFCALIPFGMLNIFEGSKDLYIWLTIPFSALIIWIFFLMDRIGDYSENPFEPAYNSLPISTLSRSIEIDLREMLDDDNIPGQYPVENGFSM</sequence>
<gene>
    <name evidence="10" type="ORF">SAMN05444412_10786</name>
</gene>
<organism evidence="10 11">
    <name type="scientific">Rhodonellum ikkaensis</name>
    <dbReference type="NCBI Taxonomy" id="336829"/>
    <lineage>
        <taxon>Bacteria</taxon>
        <taxon>Pseudomonadati</taxon>
        <taxon>Bacteroidota</taxon>
        <taxon>Cytophagia</taxon>
        <taxon>Cytophagales</taxon>
        <taxon>Cytophagaceae</taxon>
        <taxon>Rhodonellum</taxon>
    </lineage>
</organism>
<evidence type="ECO:0000256" key="9">
    <source>
        <dbReference type="SAM" id="Phobius"/>
    </source>
</evidence>
<protein>
    <submittedName>
        <fullName evidence="10">Membrane protein</fullName>
    </submittedName>
</protein>